<dbReference type="EMBL" id="JAMCCK010000116">
    <property type="protein sequence ID" value="MCL3999026.1"/>
    <property type="molecule type" value="Genomic_DNA"/>
</dbReference>
<proteinExistence type="predicted"/>
<keyword evidence="3" id="KW-1185">Reference proteome</keyword>
<sequence length="143" mass="16380">MSNYFMSDEPRPAPFNADDLKPEHAKALGEFLEQVSKTLSEKHPADSFEGRAARTLREAVGVHLDTLHECFDDEEPETLKARKQAWNRLVWLVWPWEGTPGYDARQWRVVLHTDADDAVEGARRLLASREAAAQKRRAELEAR</sequence>
<dbReference type="Proteomes" id="UP001202052">
    <property type="component" value="Unassembled WGS sequence"/>
</dbReference>
<organism evidence="2 3">
    <name type="scientific">Streptomyces lavenduligriseus</name>
    <dbReference type="NCBI Taxonomy" id="67315"/>
    <lineage>
        <taxon>Bacteria</taxon>
        <taxon>Bacillati</taxon>
        <taxon>Actinomycetota</taxon>
        <taxon>Actinomycetes</taxon>
        <taxon>Kitasatosporales</taxon>
        <taxon>Streptomycetaceae</taxon>
        <taxon>Streptomyces</taxon>
    </lineage>
</organism>
<gene>
    <name evidence="2" type="ORF">M4438_37010</name>
</gene>
<evidence type="ECO:0000313" key="3">
    <source>
        <dbReference type="Proteomes" id="UP001202052"/>
    </source>
</evidence>
<protein>
    <submittedName>
        <fullName evidence="2">Uncharacterized protein</fullName>
    </submittedName>
</protein>
<evidence type="ECO:0000313" key="2">
    <source>
        <dbReference type="EMBL" id="MCL3999026.1"/>
    </source>
</evidence>
<name>A0ABT0P6M6_9ACTN</name>
<dbReference type="RefSeq" id="WP_249493559.1">
    <property type="nucleotide sequence ID" value="NZ_JAMCCK010000116.1"/>
</dbReference>
<comment type="caution">
    <text evidence="2">The sequence shown here is derived from an EMBL/GenBank/DDBJ whole genome shotgun (WGS) entry which is preliminary data.</text>
</comment>
<reference evidence="2 3" key="1">
    <citation type="submission" date="2022-05" db="EMBL/GenBank/DDBJ databases">
        <title>Genome Resource of Streptomyces lavenduligriseus GA1-1, a Strain with Broad-Spectrum Antifungal Activity against Phytopathogenic Fungi.</title>
        <authorList>
            <person name="Qi D."/>
        </authorList>
    </citation>
    <scope>NUCLEOTIDE SEQUENCE [LARGE SCALE GENOMIC DNA]</scope>
    <source>
        <strain evidence="2 3">GA1-1</strain>
    </source>
</reference>
<accession>A0ABT0P6M6</accession>
<feature type="region of interest" description="Disordered" evidence="1">
    <location>
        <begin position="1"/>
        <end position="20"/>
    </location>
</feature>
<evidence type="ECO:0000256" key="1">
    <source>
        <dbReference type="SAM" id="MobiDB-lite"/>
    </source>
</evidence>